<dbReference type="Proteomes" id="UP001500266">
    <property type="component" value="Unassembled WGS sequence"/>
</dbReference>
<sequence length="84" mass="8937">MTVPAAFPPMGPANARKTLALGPLTCVDCPANTAAVSDSDTWNVPRPRAPAGAQGPPLGGRERYRAGYRPWEDFRERDRGSGAD</sequence>
<accession>A0ABP7Z126</accession>
<name>A0ABP7Z126_9ACTN</name>
<feature type="compositionally biased region" description="Basic and acidic residues" evidence="1">
    <location>
        <begin position="60"/>
        <end position="84"/>
    </location>
</feature>
<feature type="region of interest" description="Disordered" evidence="1">
    <location>
        <begin position="36"/>
        <end position="84"/>
    </location>
</feature>
<protein>
    <submittedName>
        <fullName evidence="2">Uncharacterized protein</fullName>
    </submittedName>
</protein>
<dbReference type="EMBL" id="BAABDO010000046">
    <property type="protein sequence ID" value="GAA4143265.1"/>
    <property type="molecule type" value="Genomic_DNA"/>
</dbReference>
<evidence type="ECO:0000313" key="2">
    <source>
        <dbReference type="EMBL" id="GAA4143265.1"/>
    </source>
</evidence>
<gene>
    <name evidence="2" type="ORF">GCM10022416_33130</name>
</gene>
<evidence type="ECO:0000256" key="1">
    <source>
        <dbReference type="SAM" id="MobiDB-lite"/>
    </source>
</evidence>
<comment type="caution">
    <text evidence="2">The sequence shown here is derived from an EMBL/GenBank/DDBJ whole genome shotgun (WGS) entry which is preliminary data.</text>
</comment>
<keyword evidence="3" id="KW-1185">Reference proteome</keyword>
<reference evidence="3" key="1">
    <citation type="journal article" date="2019" name="Int. J. Syst. Evol. Microbiol.">
        <title>The Global Catalogue of Microorganisms (GCM) 10K type strain sequencing project: providing services to taxonomists for standard genome sequencing and annotation.</title>
        <authorList>
            <consortium name="The Broad Institute Genomics Platform"/>
            <consortium name="The Broad Institute Genome Sequencing Center for Infectious Disease"/>
            <person name="Wu L."/>
            <person name="Ma J."/>
        </authorList>
    </citation>
    <scope>NUCLEOTIDE SEQUENCE [LARGE SCALE GENOMIC DNA]</scope>
    <source>
        <strain evidence="3">JCM 17316</strain>
    </source>
</reference>
<evidence type="ECO:0000313" key="3">
    <source>
        <dbReference type="Proteomes" id="UP001500266"/>
    </source>
</evidence>
<organism evidence="2 3">
    <name type="scientific">Actinomadura keratinilytica</name>
    <dbReference type="NCBI Taxonomy" id="547461"/>
    <lineage>
        <taxon>Bacteria</taxon>
        <taxon>Bacillati</taxon>
        <taxon>Actinomycetota</taxon>
        <taxon>Actinomycetes</taxon>
        <taxon>Streptosporangiales</taxon>
        <taxon>Thermomonosporaceae</taxon>
        <taxon>Actinomadura</taxon>
    </lineage>
</organism>
<proteinExistence type="predicted"/>
<feature type="compositionally biased region" description="Low complexity" evidence="1">
    <location>
        <begin position="45"/>
        <end position="56"/>
    </location>
</feature>